<organism evidence="1 2">
    <name type="scientific">Dreissena polymorpha</name>
    <name type="common">Zebra mussel</name>
    <name type="synonym">Mytilus polymorpha</name>
    <dbReference type="NCBI Taxonomy" id="45954"/>
    <lineage>
        <taxon>Eukaryota</taxon>
        <taxon>Metazoa</taxon>
        <taxon>Spiralia</taxon>
        <taxon>Lophotrochozoa</taxon>
        <taxon>Mollusca</taxon>
        <taxon>Bivalvia</taxon>
        <taxon>Autobranchia</taxon>
        <taxon>Heteroconchia</taxon>
        <taxon>Euheterodonta</taxon>
        <taxon>Imparidentia</taxon>
        <taxon>Neoheterodontei</taxon>
        <taxon>Myida</taxon>
        <taxon>Dreissenoidea</taxon>
        <taxon>Dreissenidae</taxon>
        <taxon>Dreissena</taxon>
    </lineage>
</organism>
<comment type="caution">
    <text evidence="1">The sequence shown here is derived from an EMBL/GenBank/DDBJ whole genome shotgun (WGS) entry which is preliminary data.</text>
</comment>
<dbReference type="Proteomes" id="UP000828390">
    <property type="component" value="Unassembled WGS sequence"/>
</dbReference>
<proteinExistence type="predicted"/>
<evidence type="ECO:0000313" key="2">
    <source>
        <dbReference type="Proteomes" id="UP000828390"/>
    </source>
</evidence>
<name>A0A9D4KBU0_DREPO</name>
<evidence type="ECO:0000313" key="1">
    <source>
        <dbReference type="EMBL" id="KAH3836487.1"/>
    </source>
</evidence>
<dbReference type="AlphaFoldDB" id="A0A9D4KBU0"/>
<protein>
    <submittedName>
        <fullName evidence="1">Uncharacterized protein</fullName>
    </submittedName>
</protein>
<gene>
    <name evidence="1" type="ORF">DPMN_109857</name>
</gene>
<reference evidence="1" key="2">
    <citation type="submission" date="2020-11" db="EMBL/GenBank/DDBJ databases">
        <authorList>
            <person name="McCartney M.A."/>
            <person name="Auch B."/>
            <person name="Kono T."/>
            <person name="Mallez S."/>
            <person name="Becker A."/>
            <person name="Gohl D.M."/>
            <person name="Silverstein K.A.T."/>
            <person name="Koren S."/>
            <person name="Bechman K.B."/>
            <person name="Herman A."/>
            <person name="Abrahante J.E."/>
            <person name="Garbe J."/>
        </authorList>
    </citation>
    <scope>NUCLEOTIDE SEQUENCE</scope>
    <source>
        <strain evidence="1">Duluth1</strain>
        <tissue evidence="1">Whole animal</tissue>
    </source>
</reference>
<reference evidence="1" key="1">
    <citation type="journal article" date="2019" name="bioRxiv">
        <title>The Genome of the Zebra Mussel, Dreissena polymorpha: A Resource for Invasive Species Research.</title>
        <authorList>
            <person name="McCartney M.A."/>
            <person name="Auch B."/>
            <person name="Kono T."/>
            <person name="Mallez S."/>
            <person name="Zhang Y."/>
            <person name="Obille A."/>
            <person name="Becker A."/>
            <person name="Abrahante J.E."/>
            <person name="Garbe J."/>
            <person name="Badalamenti J.P."/>
            <person name="Herman A."/>
            <person name="Mangelson H."/>
            <person name="Liachko I."/>
            <person name="Sullivan S."/>
            <person name="Sone E.D."/>
            <person name="Koren S."/>
            <person name="Silverstein K.A.T."/>
            <person name="Beckman K.B."/>
            <person name="Gohl D.M."/>
        </authorList>
    </citation>
    <scope>NUCLEOTIDE SEQUENCE</scope>
    <source>
        <strain evidence="1">Duluth1</strain>
        <tissue evidence="1">Whole animal</tissue>
    </source>
</reference>
<dbReference type="EMBL" id="JAIWYP010000004">
    <property type="protein sequence ID" value="KAH3836487.1"/>
    <property type="molecule type" value="Genomic_DNA"/>
</dbReference>
<accession>A0A9D4KBU0</accession>
<sequence>MKTSQRSDRTFFFNARSLVRSPKLESAWSQDGTVLVKIANKVGSNVYRVYNQSDLDNLIKIRHDSDR</sequence>
<keyword evidence="2" id="KW-1185">Reference proteome</keyword>